<evidence type="ECO:0000259" key="3">
    <source>
        <dbReference type="Pfam" id="PF20789"/>
    </source>
</evidence>
<feature type="domain" description="Acyl-CoA thioesterase-like C-terminal" evidence="3">
    <location>
        <begin position="193"/>
        <end position="365"/>
    </location>
</feature>
<feature type="compositionally biased region" description="Basic and acidic residues" evidence="1">
    <location>
        <begin position="260"/>
        <end position="270"/>
    </location>
</feature>
<dbReference type="Proteomes" id="UP000053789">
    <property type="component" value="Unassembled WGS sequence"/>
</dbReference>
<accession>A0A0D2I7N2</accession>
<keyword evidence="5" id="KW-1185">Reference proteome</keyword>
<sequence>MEDSDNIHTAGLKSRSLIEQVLQVRRLPPAKNGSSDIFTNAGPLWHPPGAKGIYGGICIAQSLQAAQATVPSYFFVHSLHGQFVLAGRADEHLVYQVSRVSDGKSFATRTVKVVQKKGEKIIFTAIINFTRNDTTSRQQIQIRHAELMPRGIPEPTSEQECRTGWNNVSFGRPELPPYLTNKVGIINTDAQCPHQKRIHHWSKASQKISSSSGSSRGVHTHLAALAYICDNYFIGTVPHVHSIWDFVKPPLTEFEIGRRDPSQHQQETMRHFQVPGSDEDVTVQKRGQSTFDPQDNEDQSRPRVGMMVTLSHTMFFHAPKAVRADEWMLMELASHWAGDGRGVATQKIWSREGTLLASCVQEGVVRLLDERENRVTAAGKGLISRL</sequence>
<dbReference type="EMBL" id="KN846988">
    <property type="protein sequence ID" value="KIW92834.1"/>
    <property type="molecule type" value="Genomic_DNA"/>
</dbReference>
<dbReference type="HOGENOM" id="CLU_032690_3_0_1"/>
<organism evidence="4 5">
    <name type="scientific">Cladophialophora bantiana (strain ATCC 10958 / CBS 173.52 / CDC B-1940 / NIH 8579)</name>
    <name type="common">Xylohypha bantiana</name>
    <dbReference type="NCBI Taxonomy" id="1442370"/>
    <lineage>
        <taxon>Eukaryota</taxon>
        <taxon>Fungi</taxon>
        <taxon>Dikarya</taxon>
        <taxon>Ascomycota</taxon>
        <taxon>Pezizomycotina</taxon>
        <taxon>Eurotiomycetes</taxon>
        <taxon>Chaetothyriomycetidae</taxon>
        <taxon>Chaetothyriales</taxon>
        <taxon>Herpotrichiellaceae</taxon>
        <taxon>Cladophialophora</taxon>
    </lineage>
</organism>
<reference evidence="4" key="1">
    <citation type="submission" date="2015-01" db="EMBL/GenBank/DDBJ databases">
        <title>The Genome Sequence of Cladophialophora bantiana CBS 173.52.</title>
        <authorList>
            <consortium name="The Broad Institute Genomics Platform"/>
            <person name="Cuomo C."/>
            <person name="de Hoog S."/>
            <person name="Gorbushina A."/>
            <person name="Stielow B."/>
            <person name="Teixiera M."/>
            <person name="Abouelleil A."/>
            <person name="Chapman S.B."/>
            <person name="Priest M."/>
            <person name="Young S.K."/>
            <person name="Wortman J."/>
            <person name="Nusbaum C."/>
            <person name="Birren B."/>
        </authorList>
    </citation>
    <scope>NUCLEOTIDE SEQUENCE [LARGE SCALE GENOMIC DNA]</scope>
    <source>
        <strain evidence="4">CBS 173.52</strain>
    </source>
</reference>
<dbReference type="PANTHER" id="PTHR11066">
    <property type="entry name" value="ACYL-COA THIOESTERASE"/>
    <property type="match status" value="1"/>
</dbReference>
<dbReference type="Pfam" id="PF20789">
    <property type="entry name" value="4HBT_3C"/>
    <property type="match status" value="1"/>
</dbReference>
<dbReference type="Pfam" id="PF13622">
    <property type="entry name" value="4HBT_3"/>
    <property type="match status" value="1"/>
</dbReference>
<dbReference type="SUPFAM" id="SSF54637">
    <property type="entry name" value="Thioesterase/thiol ester dehydrase-isomerase"/>
    <property type="match status" value="2"/>
</dbReference>
<gene>
    <name evidence="4" type="ORF">Z519_06683</name>
</gene>
<dbReference type="AlphaFoldDB" id="A0A0D2I7N2"/>
<dbReference type="GO" id="GO:0005782">
    <property type="term" value="C:peroxisomal matrix"/>
    <property type="evidence" value="ECO:0007669"/>
    <property type="project" value="UniProtKB-SubCell"/>
</dbReference>
<dbReference type="OrthoDB" id="68328at2759"/>
<dbReference type="RefSeq" id="XP_016619503.1">
    <property type="nucleotide sequence ID" value="XM_016764421.1"/>
</dbReference>
<evidence type="ECO:0000259" key="2">
    <source>
        <dbReference type="Pfam" id="PF13622"/>
    </source>
</evidence>
<dbReference type="CDD" id="cd03444">
    <property type="entry name" value="Thioesterase_II_repeat1"/>
    <property type="match status" value="1"/>
</dbReference>
<dbReference type="InterPro" id="IPR003703">
    <property type="entry name" value="Acyl_CoA_thio"/>
</dbReference>
<dbReference type="PANTHER" id="PTHR11066:SF34">
    <property type="entry name" value="ACYL-COENZYME A THIOESTERASE 8"/>
    <property type="match status" value="1"/>
</dbReference>
<dbReference type="GeneID" id="27699611"/>
<protein>
    <submittedName>
        <fullName evidence="4">Acyl-CoA thioesterase II</fullName>
    </submittedName>
</protein>
<dbReference type="Gene3D" id="3.10.129.10">
    <property type="entry name" value="Hotdog Thioesterase"/>
    <property type="match status" value="2"/>
</dbReference>
<dbReference type="GO" id="GO:0009062">
    <property type="term" value="P:fatty acid catabolic process"/>
    <property type="evidence" value="ECO:0007669"/>
    <property type="project" value="TreeGrafter"/>
</dbReference>
<dbReference type="GO" id="GO:0047617">
    <property type="term" value="F:fatty acyl-CoA hydrolase activity"/>
    <property type="evidence" value="ECO:0007669"/>
    <property type="project" value="InterPro"/>
</dbReference>
<feature type="domain" description="Acyl-CoA thioesterase-like N-terminal HotDog" evidence="2">
    <location>
        <begin position="43"/>
        <end position="129"/>
    </location>
</feature>
<dbReference type="InterPro" id="IPR029069">
    <property type="entry name" value="HotDog_dom_sf"/>
</dbReference>
<name>A0A0D2I7N2_CLAB1</name>
<dbReference type="GO" id="GO:0006637">
    <property type="term" value="P:acyl-CoA metabolic process"/>
    <property type="evidence" value="ECO:0007669"/>
    <property type="project" value="InterPro"/>
</dbReference>
<feature type="region of interest" description="Disordered" evidence="1">
    <location>
        <begin position="260"/>
        <end position="280"/>
    </location>
</feature>
<evidence type="ECO:0000256" key="1">
    <source>
        <dbReference type="SAM" id="MobiDB-lite"/>
    </source>
</evidence>
<dbReference type="InterPro" id="IPR049450">
    <property type="entry name" value="ACOT8-like_C"/>
</dbReference>
<evidence type="ECO:0000313" key="5">
    <source>
        <dbReference type="Proteomes" id="UP000053789"/>
    </source>
</evidence>
<dbReference type="InterPro" id="IPR049449">
    <property type="entry name" value="TesB_ACOT8-like_N"/>
</dbReference>
<proteinExistence type="predicted"/>
<evidence type="ECO:0000313" key="4">
    <source>
        <dbReference type="EMBL" id="KIW92834.1"/>
    </source>
</evidence>
<dbReference type="CDD" id="cd03445">
    <property type="entry name" value="Thioesterase_II_repeat2"/>
    <property type="match status" value="1"/>
</dbReference>